<reference evidence="1 2" key="1">
    <citation type="journal article" date="2019" name="Nat. Ecol. Evol.">
        <title>Megaphylogeny resolves global patterns of mushroom evolution.</title>
        <authorList>
            <person name="Varga T."/>
            <person name="Krizsan K."/>
            <person name="Foldi C."/>
            <person name="Dima B."/>
            <person name="Sanchez-Garcia M."/>
            <person name="Sanchez-Ramirez S."/>
            <person name="Szollosi G.J."/>
            <person name="Szarkandi J.G."/>
            <person name="Papp V."/>
            <person name="Albert L."/>
            <person name="Andreopoulos W."/>
            <person name="Angelini C."/>
            <person name="Antonin V."/>
            <person name="Barry K.W."/>
            <person name="Bougher N.L."/>
            <person name="Buchanan P."/>
            <person name="Buyck B."/>
            <person name="Bense V."/>
            <person name="Catcheside P."/>
            <person name="Chovatia M."/>
            <person name="Cooper J."/>
            <person name="Damon W."/>
            <person name="Desjardin D."/>
            <person name="Finy P."/>
            <person name="Geml J."/>
            <person name="Haridas S."/>
            <person name="Hughes K."/>
            <person name="Justo A."/>
            <person name="Karasinski D."/>
            <person name="Kautmanova I."/>
            <person name="Kiss B."/>
            <person name="Kocsube S."/>
            <person name="Kotiranta H."/>
            <person name="LaButti K.M."/>
            <person name="Lechner B.E."/>
            <person name="Liimatainen K."/>
            <person name="Lipzen A."/>
            <person name="Lukacs Z."/>
            <person name="Mihaltcheva S."/>
            <person name="Morgado L.N."/>
            <person name="Niskanen T."/>
            <person name="Noordeloos M.E."/>
            <person name="Ohm R.A."/>
            <person name="Ortiz-Santana B."/>
            <person name="Ovrebo C."/>
            <person name="Racz N."/>
            <person name="Riley R."/>
            <person name="Savchenko A."/>
            <person name="Shiryaev A."/>
            <person name="Soop K."/>
            <person name="Spirin V."/>
            <person name="Szebenyi C."/>
            <person name="Tomsovsky M."/>
            <person name="Tulloss R.E."/>
            <person name="Uehling J."/>
            <person name="Grigoriev I.V."/>
            <person name="Vagvolgyi C."/>
            <person name="Papp T."/>
            <person name="Martin F.M."/>
            <person name="Miettinen O."/>
            <person name="Hibbett D.S."/>
            <person name="Nagy L.G."/>
        </authorList>
    </citation>
    <scope>NUCLEOTIDE SEQUENCE [LARGE SCALE GENOMIC DNA]</scope>
    <source>
        <strain evidence="1 2">CBS 962.96</strain>
    </source>
</reference>
<dbReference type="Pfam" id="PF13245">
    <property type="entry name" value="AAA_19"/>
    <property type="match status" value="1"/>
</dbReference>
<dbReference type="AlphaFoldDB" id="A0A4S8LQK2"/>
<proteinExistence type="predicted"/>
<dbReference type="OrthoDB" id="432234at2759"/>
<dbReference type="InterPro" id="IPR051055">
    <property type="entry name" value="PIF1_helicase"/>
</dbReference>
<accession>A0A4S8LQK2</accession>
<feature type="non-terminal residue" evidence="1">
    <location>
        <position position="155"/>
    </location>
</feature>
<dbReference type="InterPro" id="IPR027417">
    <property type="entry name" value="P-loop_NTPase"/>
</dbReference>
<name>A0A4S8LQK2_DENBC</name>
<evidence type="ECO:0008006" key="3">
    <source>
        <dbReference type="Google" id="ProtNLM"/>
    </source>
</evidence>
<protein>
    <recommendedName>
        <fullName evidence="3">ATP-dependent DNA helicase</fullName>
    </recommendedName>
</protein>
<dbReference type="Proteomes" id="UP000297245">
    <property type="component" value="Unassembled WGS sequence"/>
</dbReference>
<gene>
    <name evidence="1" type="ORF">K435DRAFT_598250</name>
</gene>
<evidence type="ECO:0000313" key="1">
    <source>
        <dbReference type="EMBL" id="THU91667.1"/>
    </source>
</evidence>
<evidence type="ECO:0000313" key="2">
    <source>
        <dbReference type="Proteomes" id="UP000297245"/>
    </source>
</evidence>
<dbReference type="EMBL" id="ML179300">
    <property type="protein sequence ID" value="THU91667.1"/>
    <property type="molecule type" value="Genomic_DNA"/>
</dbReference>
<dbReference type="SUPFAM" id="SSF52540">
    <property type="entry name" value="P-loop containing nucleoside triphosphate hydrolases"/>
    <property type="match status" value="1"/>
</dbReference>
<organism evidence="1 2">
    <name type="scientific">Dendrothele bispora (strain CBS 962.96)</name>
    <dbReference type="NCBI Taxonomy" id="1314807"/>
    <lineage>
        <taxon>Eukaryota</taxon>
        <taxon>Fungi</taxon>
        <taxon>Dikarya</taxon>
        <taxon>Basidiomycota</taxon>
        <taxon>Agaricomycotina</taxon>
        <taxon>Agaricomycetes</taxon>
        <taxon>Agaricomycetidae</taxon>
        <taxon>Agaricales</taxon>
        <taxon>Agaricales incertae sedis</taxon>
        <taxon>Dendrothele</taxon>
    </lineage>
</organism>
<dbReference type="Gene3D" id="3.40.50.300">
    <property type="entry name" value="P-loop containing nucleotide triphosphate hydrolases"/>
    <property type="match status" value="1"/>
</dbReference>
<sequence length="155" mass="17051">QSVEDLLERISVSYKLNTKQKMAFTIISKAYINRFLFGIERGDPLRMLLTGPGGTGKTHTVKAVRQVMSHFGRENRIRFLAPTGSAASLIEGTTIHTGLGIAVGSKANTGDRYDGVYSFSVTKRVEAREEWKDVDIVMVDEVSLLGSQLLAKMDA</sequence>
<keyword evidence="2" id="KW-1185">Reference proteome</keyword>
<dbReference type="PANTHER" id="PTHR47642">
    <property type="entry name" value="ATP-DEPENDENT DNA HELICASE"/>
    <property type="match status" value="1"/>
</dbReference>
<feature type="non-terminal residue" evidence="1">
    <location>
        <position position="1"/>
    </location>
</feature>